<feature type="coiled-coil region" evidence="1">
    <location>
        <begin position="124"/>
        <end position="389"/>
    </location>
</feature>
<dbReference type="AlphaFoldDB" id="A0A4U5R1N1"/>
<evidence type="ECO:0000313" key="4">
    <source>
        <dbReference type="EMBL" id="TKS17550.1"/>
    </source>
</evidence>
<sequence>MAKKKATHQTQDPKQENPKDQNRNLTTQNQQPPPSMENPNEKFQSLKTLNDLLVKEAKKRREQVESLVKAKEALETELALSSKEKSKLETELGKISDGKVSLEIEKGLFCVFIETQMAEMGGFVDGLVREKKEKENEIGVLKSEVKELTMSVEAERDRLSRVCLERDMLKSDVDNWMKEADGLRDRVIELEKRERESEEEIEKLKKEYDLLVKEKKDREKEIEELKRLRGSAENNLMERVEEIEYLKREIEGIVRERNEIGVEKSEQKLKIIELEREAGELNAIISNLRKEEGILRKKVMKLEETLGEALEKKNAMAREIDGLMEEKKEKERTIMRLMEENDAGQKYKIMADAEIEDKKGLVQKLLREKNEIEEVKVIKEGEIEKLHEEVGHLRDDIFSMQESIKDQEVKYKKVASETSHYKGALEQVRLERDNAQKSLDGEKKIGMNLRSKVLEMEKRVEETVKDCAKMKSEHESLFKQKKEMETQVSLLEKEKDLVQKHLTEAEGKIIDLRNKMEPAGTISDRALTMLKSTVALLCESNNGKEEMTVTEKMLDSEIEPYASELEVIKTAFRNKETMVEDMKQQVEYLSDSVAKAKKKNSLLSVMSSATTVVAAAVSLAYVARVR</sequence>
<comment type="caution">
    <text evidence="4">The sequence shown here is derived from an EMBL/GenBank/DDBJ whole genome shotgun (WGS) entry which is preliminary data.</text>
</comment>
<keyword evidence="3" id="KW-0472">Membrane</keyword>
<feature type="coiled-coil region" evidence="1">
    <location>
        <begin position="425"/>
        <end position="508"/>
    </location>
</feature>
<evidence type="ECO:0000256" key="2">
    <source>
        <dbReference type="SAM" id="MobiDB-lite"/>
    </source>
</evidence>
<dbReference type="Gene3D" id="1.10.287.1490">
    <property type="match status" value="1"/>
</dbReference>
<feature type="region of interest" description="Disordered" evidence="2">
    <location>
        <begin position="1"/>
        <end position="49"/>
    </location>
</feature>
<dbReference type="STRING" id="43335.A0A4U5R1N1"/>
<dbReference type="EMBL" id="RCHU01000026">
    <property type="protein sequence ID" value="TKS17550.1"/>
    <property type="molecule type" value="Genomic_DNA"/>
</dbReference>
<evidence type="ECO:0000256" key="1">
    <source>
        <dbReference type="SAM" id="Coils"/>
    </source>
</evidence>
<accession>A0A4U5R1N1</accession>
<reference evidence="4" key="1">
    <citation type="submission" date="2018-10" db="EMBL/GenBank/DDBJ databases">
        <title>Population genomic analysis revealed the cold adaptation of white poplar.</title>
        <authorList>
            <person name="Liu Y.-J."/>
        </authorList>
    </citation>
    <scope>NUCLEOTIDE SEQUENCE [LARGE SCALE GENOMIC DNA]</scope>
    <source>
        <strain evidence="4">PAL-ZL1</strain>
    </source>
</reference>
<feature type="compositionally biased region" description="Basic and acidic residues" evidence="2">
    <location>
        <begin position="11"/>
        <end position="22"/>
    </location>
</feature>
<keyword evidence="3" id="KW-1133">Transmembrane helix</keyword>
<keyword evidence="3" id="KW-0812">Transmembrane</keyword>
<name>A0A4U5R1N1_POPAL</name>
<feature type="transmembrane region" description="Helical" evidence="3">
    <location>
        <begin position="602"/>
        <end position="623"/>
    </location>
</feature>
<feature type="compositionally biased region" description="Polar residues" evidence="2">
    <location>
        <begin position="37"/>
        <end position="48"/>
    </location>
</feature>
<keyword evidence="1" id="KW-0175">Coiled coil</keyword>
<organism evidence="4">
    <name type="scientific">Populus alba</name>
    <name type="common">White poplar</name>
    <dbReference type="NCBI Taxonomy" id="43335"/>
    <lineage>
        <taxon>Eukaryota</taxon>
        <taxon>Viridiplantae</taxon>
        <taxon>Streptophyta</taxon>
        <taxon>Embryophyta</taxon>
        <taxon>Tracheophyta</taxon>
        <taxon>Spermatophyta</taxon>
        <taxon>Magnoliopsida</taxon>
        <taxon>eudicotyledons</taxon>
        <taxon>Gunneridae</taxon>
        <taxon>Pentapetalae</taxon>
        <taxon>rosids</taxon>
        <taxon>fabids</taxon>
        <taxon>Malpighiales</taxon>
        <taxon>Salicaceae</taxon>
        <taxon>Saliceae</taxon>
        <taxon>Populus</taxon>
    </lineage>
</organism>
<evidence type="ECO:0000256" key="3">
    <source>
        <dbReference type="SAM" id="Phobius"/>
    </source>
</evidence>
<dbReference type="PANTHER" id="PTHR18937">
    <property type="entry name" value="STRUCTURAL MAINTENANCE OF CHROMOSOMES SMC FAMILY MEMBER"/>
    <property type="match status" value="1"/>
</dbReference>
<proteinExistence type="predicted"/>
<protein>
    <submittedName>
        <fullName evidence="4">Uncharacterized protein</fullName>
    </submittedName>
</protein>
<gene>
    <name evidence="4" type="ORF">D5086_0000012660</name>
</gene>
<feature type="coiled-coil region" evidence="1">
    <location>
        <begin position="54"/>
        <end position="91"/>
    </location>
</feature>